<reference evidence="3" key="2">
    <citation type="submission" date="2015-01" db="EMBL/GenBank/DDBJ databases">
        <title>Evolutionary Origins and Diversification of the Mycorrhizal Mutualists.</title>
        <authorList>
            <consortium name="DOE Joint Genome Institute"/>
            <consortium name="Mycorrhizal Genomics Consortium"/>
            <person name="Kohler A."/>
            <person name="Kuo A."/>
            <person name="Nagy L.G."/>
            <person name="Floudas D."/>
            <person name="Copeland A."/>
            <person name="Barry K.W."/>
            <person name="Cichocki N."/>
            <person name="Veneault-Fourrey C."/>
            <person name="LaButti K."/>
            <person name="Lindquist E.A."/>
            <person name="Lipzen A."/>
            <person name="Lundell T."/>
            <person name="Morin E."/>
            <person name="Murat C."/>
            <person name="Riley R."/>
            <person name="Ohm R."/>
            <person name="Sun H."/>
            <person name="Tunlid A."/>
            <person name="Henrissat B."/>
            <person name="Grigoriev I.V."/>
            <person name="Hibbett D.S."/>
            <person name="Martin F."/>
        </authorList>
    </citation>
    <scope>NUCLEOTIDE SEQUENCE [LARGE SCALE GENOMIC DNA]</scope>
    <source>
        <strain evidence="3">h7</strain>
    </source>
</reference>
<gene>
    <name evidence="2" type="ORF">M413DRAFT_395416</name>
</gene>
<sequence>MKLLATVALSILFPSIKASFPGSTFGIVYNTSDLILTSGPLKTFETSPGSESKDYLTTVSDTKPDLGAFLTTSGYLNNACNAFGSAYLAPPQPPVEGLKYLLHWSPSPSGSLPEGSISDGFQLGPAPSYDTVVNVKAGDGSWKLVRLEKSGPLFVGWSDGAHGIPVTLEKTGTDSVTC</sequence>
<dbReference type="HOGENOM" id="CLU_1510803_0_0_1"/>
<organism evidence="2 3">
    <name type="scientific">Hebeloma cylindrosporum</name>
    <dbReference type="NCBI Taxonomy" id="76867"/>
    <lineage>
        <taxon>Eukaryota</taxon>
        <taxon>Fungi</taxon>
        <taxon>Dikarya</taxon>
        <taxon>Basidiomycota</taxon>
        <taxon>Agaricomycotina</taxon>
        <taxon>Agaricomycetes</taxon>
        <taxon>Agaricomycetidae</taxon>
        <taxon>Agaricales</taxon>
        <taxon>Agaricineae</taxon>
        <taxon>Hymenogastraceae</taxon>
        <taxon>Hebeloma</taxon>
    </lineage>
</organism>
<feature type="chain" id="PRO_5002159280" evidence="1">
    <location>
        <begin position="19"/>
        <end position="178"/>
    </location>
</feature>
<dbReference type="AlphaFoldDB" id="A0A0C2XZP9"/>
<protein>
    <submittedName>
        <fullName evidence="2">Uncharacterized protein</fullName>
    </submittedName>
</protein>
<proteinExistence type="predicted"/>
<reference evidence="2 3" key="1">
    <citation type="submission" date="2014-04" db="EMBL/GenBank/DDBJ databases">
        <authorList>
            <consortium name="DOE Joint Genome Institute"/>
            <person name="Kuo A."/>
            <person name="Gay G."/>
            <person name="Dore J."/>
            <person name="Kohler A."/>
            <person name="Nagy L.G."/>
            <person name="Floudas D."/>
            <person name="Copeland A."/>
            <person name="Barry K.W."/>
            <person name="Cichocki N."/>
            <person name="Veneault-Fourrey C."/>
            <person name="LaButti K."/>
            <person name="Lindquist E.A."/>
            <person name="Lipzen A."/>
            <person name="Lundell T."/>
            <person name="Morin E."/>
            <person name="Murat C."/>
            <person name="Sun H."/>
            <person name="Tunlid A."/>
            <person name="Henrissat B."/>
            <person name="Grigoriev I.V."/>
            <person name="Hibbett D.S."/>
            <person name="Martin F."/>
            <person name="Nordberg H.P."/>
            <person name="Cantor M.N."/>
            <person name="Hua S.X."/>
        </authorList>
    </citation>
    <scope>NUCLEOTIDE SEQUENCE [LARGE SCALE GENOMIC DNA]</scope>
    <source>
        <strain evidence="3">h7</strain>
    </source>
</reference>
<evidence type="ECO:0000256" key="1">
    <source>
        <dbReference type="SAM" id="SignalP"/>
    </source>
</evidence>
<feature type="signal peptide" evidence="1">
    <location>
        <begin position="1"/>
        <end position="18"/>
    </location>
</feature>
<evidence type="ECO:0000313" key="2">
    <source>
        <dbReference type="EMBL" id="KIM43073.1"/>
    </source>
</evidence>
<dbReference type="OrthoDB" id="2934406at2759"/>
<keyword evidence="3" id="KW-1185">Reference proteome</keyword>
<accession>A0A0C2XZP9</accession>
<keyword evidence="1" id="KW-0732">Signal</keyword>
<dbReference type="Proteomes" id="UP000053424">
    <property type="component" value="Unassembled WGS sequence"/>
</dbReference>
<name>A0A0C2XZP9_HEBCY</name>
<evidence type="ECO:0000313" key="3">
    <source>
        <dbReference type="Proteomes" id="UP000053424"/>
    </source>
</evidence>
<dbReference type="EMBL" id="KN831776">
    <property type="protein sequence ID" value="KIM43073.1"/>
    <property type="molecule type" value="Genomic_DNA"/>
</dbReference>